<evidence type="ECO:0000313" key="4">
    <source>
        <dbReference type="EMBL" id="OWQ78012.1"/>
    </source>
</evidence>
<dbReference type="RefSeq" id="WP_088496355.1">
    <property type="nucleotide sequence ID" value="NZ_NIVX01000026.1"/>
</dbReference>
<dbReference type="Gene3D" id="3.40.50.1220">
    <property type="entry name" value="TPP-binding domain"/>
    <property type="match status" value="1"/>
</dbReference>
<feature type="binding site" evidence="2">
    <location>
        <position position="177"/>
    </location>
    <ligand>
        <name>Zn(2+)</name>
        <dbReference type="ChEBI" id="CHEBI:29105"/>
    </ligand>
</feature>
<dbReference type="InterPro" id="IPR029035">
    <property type="entry name" value="DHS-like_NAD/FAD-binding_dom"/>
</dbReference>
<dbReference type="EMBL" id="NIVX01000026">
    <property type="protein sequence ID" value="OWQ78012.1"/>
    <property type="molecule type" value="Genomic_DNA"/>
</dbReference>
<evidence type="ECO:0000259" key="3">
    <source>
        <dbReference type="PROSITE" id="PS50305"/>
    </source>
</evidence>
<dbReference type="Proteomes" id="UP000197090">
    <property type="component" value="Unassembled WGS sequence"/>
</dbReference>
<gene>
    <name evidence="4" type="ORF">CEE63_03110</name>
</gene>
<feature type="binding site" evidence="2">
    <location>
        <position position="146"/>
    </location>
    <ligand>
        <name>Zn(2+)</name>
        <dbReference type="ChEBI" id="CHEBI:29105"/>
    </ligand>
</feature>
<dbReference type="SUPFAM" id="SSF52467">
    <property type="entry name" value="DHS-like NAD/FAD-binding domain"/>
    <property type="match status" value="1"/>
</dbReference>
<protein>
    <submittedName>
        <fullName evidence="4">NAD-dependent protein deacetylase</fullName>
    </submittedName>
</protein>
<evidence type="ECO:0000313" key="5">
    <source>
        <dbReference type="Proteomes" id="UP000197090"/>
    </source>
</evidence>
<proteinExistence type="predicted"/>
<keyword evidence="2" id="KW-0862">Zinc</keyword>
<keyword evidence="2" id="KW-0479">Metal-binding</keyword>
<comment type="caution">
    <text evidence="2">Lacks conserved residue(s) required for the propagation of feature annotation.</text>
</comment>
<reference evidence="4 5" key="1">
    <citation type="submission" date="2017-06" db="EMBL/GenBank/DDBJ databases">
        <authorList>
            <person name="Kim H.J."/>
            <person name="Triplett B.A."/>
        </authorList>
    </citation>
    <scope>NUCLEOTIDE SEQUENCE [LARGE SCALE GENOMIC DNA]</scope>
    <source>
        <strain evidence="4 5">594</strain>
    </source>
</reference>
<accession>A0A246IDB5</accession>
<keyword evidence="1" id="KW-0520">NAD</keyword>
<feature type="binding site" evidence="2">
    <location>
        <position position="180"/>
    </location>
    <ligand>
        <name>Zn(2+)</name>
        <dbReference type="ChEBI" id="CHEBI:29105"/>
    </ligand>
</feature>
<evidence type="ECO:0000256" key="1">
    <source>
        <dbReference type="ARBA" id="ARBA00023027"/>
    </source>
</evidence>
<evidence type="ECO:0000256" key="2">
    <source>
        <dbReference type="PROSITE-ProRule" id="PRU00236"/>
    </source>
</evidence>
<organism evidence="4 5">
    <name type="scientific">Stenotrophomonas maltophilia</name>
    <name type="common">Pseudomonas maltophilia</name>
    <name type="synonym">Xanthomonas maltophilia</name>
    <dbReference type="NCBI Taxonomy" id="40324"/>
    <lineage>
        <taxon>Bacteria</taxon>
        <taxon>Pseudomonadati</taxon>
        <taxon>Pseudomonadota</taxon>
        <taxon>Gammaproteobacteria</taxon>
        <taxon>Lysobacterales</taxon>
        <taxon>Lysobacteraceae</taxon>
        <taxon>Stenotrophomonas</taxon>
        <taxon>Stenotrophomonas maltophilia group</taxon>
    </lineage>
</organism>
<feature type="binding site" evidence="2">
    <location>
        <position position="142"/>
    </location>
    <ligand>
        <name>Zn(2+)</name>
        <dbReference type="ChEBI" id="CHEBI:29105"/>
    </ligand>
</feature>
<feature type="domain" description="Deacetylase sirtuin-type" evidence="3">
    <location>
        <begin position="5"/>
        <end position="299"/>
    </location>
</feature>
<comment type="caution">
    <text evidence="4">The sequence shown here is derived from an EMBL/GenBank/DDBJ whole genome shotgun (WGS) entry which is preliminary data.</text>
</comment>
<dbReference type="PROSITE" id="PS50305">
    <property type="entry name" value="SIRTUIN"/>
    <property type="match status" value="1"/>
</dbReference>
<name>A0A246IDB5_STEMA</name>
<dbReference type="InterPro" id="IPR026590">
    <property type="entry name" value="Ssirtuin_cat_dom"/>
</dbReference>
<dbReference type="GO" id="GO:0046872">
    <property type="term" value="F:metal ion binding"/>
    <property type="evidence" value="ECO:0007669"/>
    <property type="project" value="UniProtKB-KW"/>
</dbReference>
<dbReference type="AlphaFoldDB" id="A0A246IDB5"/>
<sequence length="299" mass="33909">MASANTEYQRQIETVSRLIEECDAIVVGGASGMSTANQHDFYGYSKYFREHFSDFQRAYGLRSLCDALYYRYQSCEERWAYFAKHGSLMFDQAPGRTYVDLHALIADKNYFIVTTNQDMQFAKLFPQERICYPQGSSHWLQCGAACHDEVYPSEEVVRRLAGQVFDTRLPSSSVPKCAHCGAVMEPWIRAPTFLEGEFWQEGMDRYGRFLQENHRKKVLLIELGVGSMTPNIIKHPFNAAVLHWPETFLVRINLGEAPVHPIIAGKSIVMDADIAKVLSDLRQCTHEAHANAVATVGVQ</sequence>